<accession>A0A9D4CHB0</accession>
<organism evidence="1 2">
    <name type="scientific">Dreissena polymorpha</name>
    <name type="common">Zebra mussel</name>
    <name type="synonym">Mytilus polymorpha</name>
    <dbReference type="NCBI Taxonomy" id="45954"/>
    <lineage>
        <taxon>Eukaryota</taxon>
        <taxon>Metazoa</taxon>
        <taxon>Spiralia</taxon>
        <taxon>Lophotrochozoa</taxon>
        <taxon>Mollusca</taxon>
        <taxon>Bivalvia</taxon>
        <taxon>Autobranchia</taxon>
        <taxon>Heteroconchia</taxon>
        <taxon>Euheterodonta</taxon>
        <taxon>Imparidentia</taxon>
        <taxon>Neoheterodontei</taxon>
        <taxon>Myida</taxon>
        <taxon>Dreissenoidea</taxon>
        <taxon>Dreissenidae</taxon>
        <taxon>Dreissena</taxon>
    </lineage>
</organism>
<evidence type="ECO:0000313" key="2">
    <source>
        <dbReference type="Proteomes" id="UP000828390"/>
    </source>
</evidence>
<dbReference type="EMBL" id="JAIWYP010000012">
    <property type="protein sequence ID" value="KAH3724266.1"/>
    <property type="molecule type" value="Genomic_DNA"/>
</dbReference>
<comment type="caution">
    <text evidence="1">The sequence shown here is derived from an EMBL/GenBank/DDBJ whole genome shotgun (WGS) entry which is preliminary data.</text>
</comment>
<gene>
    <name evidence="1" type="ORF">DPMN_050082</name>
</gene>
<evidence type="ECO:0000313" key="1">
    <source>
        <dbReference type="EMBL" id="KAH3724266.1"/>
    </source>
</evidence>
<name>A0A9D4CHB0_DREPO</name>
<dbReference type="Proteomes" id="UP000828390">
    <property type="component" value="Unassembled WGS sequence"/>
</dbReference>
<sequence>MQTTSLADGSAEVGSDSNVEVEFYYWASINQVYELILETLDYDFSPSPSLSATCSAVTFTEQLVH</sequence>
<reference evidence="1" key="2">
    <citation type="submission" date="2020-11" db="EMBL/GenBank/DDBJ databases">
        <authorList>
            <person name="McCartney M.A."/>
            <person name="Auch B."/>
            <person name="Kono T."/>
            <person name="Mallez S."/>
            <person name="Becker A."/>
            <person name="Gohl D.M."/>
            <person name="Silverstein K.A.T."/>
            <person name="Koren S."/>
            <person name="Bechman K.B."/>
            <person name="Herman A."/>
            <person name="Abrahante J.E."/>
            <person name="Garbe J."/>
        </authorList>
    </citation>
    <scope>NUCLEOTIDE SEQUENCE</scope>
    <source>
        <strain evidence="1">Duluth1</strain>
        <tissue evidence="1">Whole animal</tissue>
    </source>
</reference>
<keyword evidence="2" id="KW-1185">Reference proteome</keyword>
<dbReference type="AlphaFoldDB" id="A0A9D4CHB0"/>
<proteinExistence type="predicted"/>
<reference evidence="1" key="1">
    <citation type="journal article" date="2019" name="bioRxiv">
        <title>The Genome of the Zebra Mussel, Dreissena polymorpha: A Resource for Invasive Species Research.</title>
        <authorList>
            <person name="McCartney M.A."/>
            <person name="Auch B."/>
            <person name="Kono T."/>
            <person name="Mallez S."/>
            <person name="Zhang Y."/>
            <person name="Obille A."/>
            <person name="Becker A."/>
            <person name="Abrahante J.E."/>
            <person name="Garbe J."/>
            <person name="Badalamenti J.P."/>
            <person name="Herman A."/>
            <person name="Mangelson H."/>
            <person name="Liachko I."/>
            <person name="Sullivan S."/>
            <person name="Sone E.D."/>
            <person name="Koren S."/>
            <person name="Silverstein K.A.T."/>
            <person name="Beckman K.B."/>
            <person name="Gohl D.M."/>
        </authorList>
    </citation>
    <scope>NUCLEOTIDE SEQUENCE</scope>
    <source>
        <strain evidence="1">Duluth1</strain>
        <tissue evidence="1">Whole animal</tissue>
    </source>
</reference>
<protein>
    <submittedName>
        <fullName evidence="1">Uncharacterized protein</fullName>
    </submittedName>
</protein>